<feature type="domain" description="HTH cro/C1-type" evidence="2">
    <location>
        <begin position="33"/>
        <end position="88"/>
    </location>
</feature>
<evidence type="ECO:0000256" key="1">
    <source>
        <dbReference type="ARBA" id="ARBA00023125"/>
    </source>
</evidence>
<keyword evidence="1 3" id="KW-0238">DNA-binding</keyword>
<dbReference type="InterPro" id="IPR001387">
    <property type="entry name" value="Cro/C1-type_HTH"/>
</dbReference>
<dbReference type="PANTHER" id="PTHR46797:SF1">
    <property type="entry name" value="METHYLPHOSPHONATE SYNTHASE"/>
    <property type="match status" value="1"/>
</dbReference>
<dbReference type="Gene3D" id="1.10.260.40">
    <property type="entry name" value="lambda repressor-like DNA-binding domains"/>
    <property type="match status" value="1"/>
</dbReference>
<dbReference type="AlphaFoldDB" id="A0A1I6HL64"/>
<name>A0A1I6HL64_9MICO</name>
<dbReference type="Pfam" id="PF13560">
    <property type="entry name" value="HTH_31"/>
    <property type="match status" value="1"/>
</dbReference>
<protein>
    <submittedName>
        <fullName evidence="3">DNA-binding transcriptional regulator, XRE-family HTH domain</fullName>
    </submittedName>
</protein>
<dbReference type="CDD" id="cd00093">
    <property type="entry name" value="HTH_XRE"/>
    <property type="match status" value="1"/>
</dbReference>
<sequence>MDRHPPRSPSHTSGGFVDEVERALIVKDFGQRLRELRYRRGLSQEAVALRAGLAVFTYARIERGKSANPTLQTSLRIIEVLNLRPEELALLGVGLASFACAASEHLP</sequence>
<dbReference type="InterPro" id="IPR050807">
    <property type="entry name" value="TransReg_Diox_bact_type"/>
</dbReference>
<organism evidence="3 4">
    <name type="scientific">Microbacterium azadirachtae</name>
    <dbReference type="NCBI Taxonomy" id="582680"/>
    <lineage>
        <taxon>Bacteria</taxon>
        <taxon>Bacillati</taxon>
        <taxon>Actinomycetota</taxon>
        <taxon>Actinomycetes</taxon>
        <taxon>Micrococcales</taxon>
        <taxon>Microbacteriaceae</taxon>
        <taxon>Microbacterium</taxon>
    </lineage>
</organism>
<dbReference type="PROSITE" id="PS50943">
    <property type="entry name" value="HTH_CROC1"/>
    <property type="match status" value="1"/>
</dbReference>
<dbReference type="InterPro" id="IPR010982">
    <property type="entry name" value="Lambda_DNA-bd_dom_sf"/>
</dbReference>
<dbReference type="GO" id="GO:0003700">
    <property type="term" value="F:DNA-binding transcription factor activity"/>
    <property type="evidence" value="ECO:0007669"/>
    <property type="project" value="TreeGrafter"/>
</dbReference>
<dbReference type="PANTHER" id="PTHR46797">
    <property type="entry name" value="HTH-TYPE TRANSCRIPTIONAL REGULATOR"/>
    <property type="match status" value="1"/>
</dbReference>
<dbReference type="SMART" id="SM00530">
    <property type="entry name" value="HTH_XRE"/>
    <property type="match status" value="1"/>
</dbReference>
<dbReference type="GO" id="GO:0003677">
    <property type="term" value="F:DNA binding"/>
    <property type="evidence" value="ECO:0007669"/>
    <property type="project" value="UniProtKB-KW"/>
</dbReference>
<gene>
    <name evidence="3" type="ORF">SAMN04488591_1925</name>
</gene>
<dbReference type="Proteomes" id="UP000198877">
    <property type="component" value="Unassembled WGS sequence"/>
</dbReference>
<dbReference type="GO" id="GO:0005829">
    <property type="term" value="C:cytosol"/>
    <property type="evidence" value="ECO:0007669"/>
    <property type="project" value="TreeGrafter"/>
</dbReference>
<evidence type="ECO:0000259" key="2">
    <source>
        <dbReference type="PROSITE" id="PS50943"/>
    </source>
</evidence>
<dbReference type="SUPFAM" id="SSF47413">
    <property type="entry name" value="lambda repressor-like DNA-binding domains"/>
    <property type="match status" value="1"/>
</dbReference>
<reference evidence="4" key="1">
    <citation type="submission" date="2016-10" db="EMBL/GenBank/DDBJ databases">
        <authorList>
            <person name="Varghese N."/>
            <person name="Submissions S."/>
        </authorList>
    </citation>
    <scope>NUCLEOTIDE SEQUENCE [LARGE SCALE GENOMIC DNA]</scope>
    <source>
        <strain evidence="4">CL127</strain>
    </source>
</reference>
<dbReference type="EMBL" id="FOYR01000002">
    <property type="protein sequence ID" value="SFR55182.1"/>
    <property type="molecule type" value="Genomic_DNA"/>
</dbReference>
<evidence type="ECO:0000313" key="4">
    <source>
        <dbReference type="Proteomes" id="UP000198877"/>
    </source>
</evidence>
<evidence type="ECO:0000313" key="3">
    <source>
        <dbReference type="EMBL" id="SFR55182.1"/>
    </source>
</evidence>
<proteinExistence type="predicted"/>
<accession>A0A1I6HL64</accession>